<feature type="transmembrane region" description="Helical" evidence="1">
    <location>
        <begin position="67"/>
        <end position="90"/>
    </location>
</feature>
<feature type="transmembrane region" description="Helical" evidence="1">
    <location>
        <begin position="97"/>
        <end position="116"/>
    </location>
</feature>
<proteinExistence type="predicted"/>
<keyword evidence="1" id="KW-0472">Membrane</keyword>
<accession>A0ABS7CB69</accession>
<feature type="non-terminal residue" evidence="2">
    <location>
        <position position="181"/>
    </location>
</feature>
<keyword evidence="1" id="KW-0812">Transmembrane</keyword>
<feature type="transmembrane region" description="Helical" evidence="1">
    <location>
        <begin position="32"/>
        <end position="55"/>
    </location>
</feature>
<evidence type="ECO:0000256" key="1">
    <source>
        <dbReference type="SAM" id="Phobius"/>
    </source>
</evidence>
<keyword evidence="3" id="KW-1185">Reference proteome</keyword>
<protein>
    <submittedName>
        <fullName evidence="2">Uncharacterized protein</fullName>
    </submittedName>
</protein>
<organism evidence="2 3">
    <name type="scientific">Paenibacillus sepulcri</name>
    <dbReference type="NCBI Taxonomy" id="359917"/>
    <lineage>
        <taxon>Bacteria</taxon>
        <taxon>Bacillati</taxon>
        <taxon>Bacillota</taxon>
        <taxon>Bacilli</taxon>
        <taxon>Bacillales</taxon>
        <taxon>Paenibacillaceae</taxon>
        <taxon>Paenibacillus</taxon>
    </lineage>
</organism>
<evidence type="ECO:0000313" key="3">
    <source>
        <dbReference type="Proteomes" id="UP001519887"/>
    </source>
</evidence>
<dbReference type="Proteomes" id="UP001519887">
    <property type="component" value="Unassembled WGS sequence"/>
</dbReference>
<keyword evidence="1" id="KW-1133">Transmembrane helix</keyword>
<feature type="transmembrane region" description="Helical" evidence="1">
    <location>
        <begin position="155"/>
        <end position="173"/>
    </location>
</feature>
<comment type="caution">
    <text evidence="2">The sequence shown here is derived from an EMBL/GenBank/DDBJ whole genome shotgun (WGS) entry which is preliminary data.</text>
</comment>
<evidence type="ECO:0000313" key="2">
    <source>
        <dbReference type="EMBL" id="MBW7458153.1"/>
    </source>
</evidence>
<sequence length="181" mass="19770">MEMELRPVRRSSMFIEWLLNRIYSMFDYDTRFWRYSLIGPWIACSVMLIIAALGMPTGLGTAFDTSAIFLLGTIGMALGAVLIAFVLTLCYLPVPRFYTGALLVAGIAIYLIWYFADEGILLSVILSAILTAAGVIAGILVGLLASYRIRPLPKLASLLAAGILCVAVAYWPWQEQAAVPA</sequence>
<dbReference type="EMBL" id="JAHZIK010001089">
    <property type="protein sequence ID" value="MBW7458153.1"/>
    <property type="molecule type" value="Genomic_DNA"/>
</dbReference>
<name>A0ABS7CB69_9BACL</name>
<reference evidence="2 3" key="1">
    <citation type="submission" date="2021-07" db="EMBL/GenBank/DDBJ databases">
        <title>Paenibacillus radiodurans sp. nov., isolated from the southeastern edge of Tengger Desert.</title>
        <authorList>
            <person name="Zhang G."/>
        </authorList>
    </citation>
    <scope>NUCLEOTIDE SEQUENCE [LARGE SCALE GENOMIC DNA]</scope>
    <source>
        <strain evidence="2 3">CCM 7311</strain>
    </source>
</reference>
<feature type="transmembrane region" description="Helical" evidence="1">
    <location>
        <begin position="122"/>
        <end position="143"/>
    </location>
</feature>
<gene>
    <name evidence="2" type="ORF">K0U00_29340</name>
</gene>